<dbReference type="EMBL" id="JAJEQN010000085">
    <property type="protein sequence ID" value="MCC2223164.1"/>
    <property type="molecule type" value="Genomic_DNA"/>
</dbReference>
<dbReference type="PANTHER" id="PTHR33678:SF2">
    <property type="match status" value="1"/>
</dbReference>
<dbReference type="Pfam" id="PF03050">
    <property type="entry name" value="DDE_Tnp_IS66"/>
    <property type="match status" value="1"/>
</dbReference>
<evidence type="ECO:0000256" key="1">
    <source>
        <dbReference type="SAM" id="Coils"/>
    </source>
</evidence>
<sequence>ERLNEKDETIATLQATIKNLEATVKMLQENAVDLKATIANLTETLNEFKRKFFGISSEKSKKKQTDEPVCEEASEQESGIPVKEHTRTRKKKAKRDDLYALLPIEEVLCDVPQQERLCPDCGAEMEHMGYTFIREELRITPAKVVRVRYMQEKLICPVCREEDDTTITQAKTPTALMPHSPASPDMVAMVMYQKSFLHLPFYRQEKDWKEKGVPLPRETAANWYNTCALEYLLPIYQAMHVELISRSVIHADEVPCQVLHIYCVPDPWY</sequence>
<name>A0AAE3JDS5_9FIRM</name>
<keyword evidence="7" id="KW-1185">Reference proteome</keyword>
<evidence type="ECO:0000259" key="3">
    <source>
        <dbReference type="Pfam" id="PF03050"/>
    </source>
</evidence>
<evidence type="ECO:0000256" key="2">
    <source>
        <dbReference type="SAM" id="MobiDB-lite"/>
    </source>
</evidence>
<dbReference type="PANTHER" id="PTHR33678">
    <property type="entry name" value="BLL1576 PROTEIN"/>
    <property type="match status" value="1"/>
</dbReference>
<dbReference type="Proteomes" id="UP001198200">
    <property type="component" value="Unassembled WGS sequence"/>
</dbReference>
<feature type="domain" description="Transposase TnpC homeodomain" evidence="5">
    <location>
        <begin position="41"/>
        <end position="107"/>
    </location>
</feature>
<gene>
    <name evidence="6" type="ORF">LKD48_16335</name>
</gene>
<dbReference type="Pfam" id="PF13005">
    <property type="entry name" value="zf-IS66"/>
    <property type="match status" value="1"/>
</dbReference>
<evidence type="ECO:0000259" key="5">
    <source>
        <dbReference type="Pfam" id="PF13007"/>
    </source>
</evidence>
<feature type="region of interest" description="Disordered" evidence="2">
    <location>
        <begin position="63"/>
        <end position="89"/>
    </location>
</feature>
<organism evidence="6 7">
    <name type="scientific">Anthropogastromicrobium aceti</name>
    <dbReference type="NCBI Taxonomy" id="2981768"/>
    <lineage>
        <taxon>Bacteria</taxon>
        <taxon>Bacillati</taxon>
        <taxon>Bacillota</taxon>
        <taxon>Clostridia</taxon>
        <taxon>Lachnospirales</taxon>
        <taxon>Lachnospiraceae</taxon>
        <taxon>Anthropogastromicrobium</taxon>
    </lineage>
</organism>
<dbReference type="AlphaFoldDB" id="A0AAE3JDS5"/>
<dbReference type="InterPro" id="IPR004291">
    <property type="entry name" value="Transposase_IS66_central"/>
</dbReference>
<dbReference type="InterPro" id="IPR024463">
    <property type="entry name" value="Transposase_TnpC_homeodom"/>
</dbReference>
<feature type="coiled-coil region" evidence="1">
    <location>
        <begin position="3"/>
        <end position="51"/>
    </location>
</feature>
<dbReference type="InterPro" id="IPR024474">
    <property type="entry name" value="Znf_dom_IS66"/>
</dbReference>
<accession>A0AAE3JDS5</accession>
<comment type="caution">
    <text evidence="6">The sequence shown here is derived from an EMBL/GenBank/DDBJ whole genome shotgun (WGS) entry which is preliminary data.</text>
</comment>
<feature type="non-terminal residue" evidence="6">
    <location>
        <position position="1"/>
    </location>
</feature>
<dbReference type="Pfam" id="PF13007">
    <property type="entry name" value="LZ_Tnp_IS66"/>
    <property type="match status" value="1"/>
</dbReference>
<feature type="domain" description="Transposase IS66 zinc-finger binding" evidence="4">
    <location>
        <begin position="115"/>
        <end position="159"/>
    </location>
</feature>
<evidence type="ECO:0000313" key="6">
    <source>
        <dbReference type="EMBL" id="MCC2223164.1"/>
    </source>
</evidence>
<evidence type="ECO:0000313" key="7">
    <source>
        <dbReference type="Proteomes" id="UP001198200"/>
    </source>
</evidence>
<keyword evidence="1" id="KW-0175">Coiled coil</keyword>
<proteinExistence type="predicted"/>
<evidence type="ECO:0000259" key="4">
    <source>
        <dbReference type="Pfam" id="PF13005"/>
    </source>
</evidence>
<feature type="domain" description="Transposase IS66 central" evidence="3">
    <location>
        <begin position="180"/>
        <end position="260"/>
    </location>
</feature>
<protein>
    <submittedName>
        <fullName evidence="6">Transposase</fullName>
    </submittedName>
</protein>
<dbReference type="InterPro" id="IPR052344">
    <property type="entry name" value="Transposase-related"/>
</dbReference>
<dbReference type="RefSeq" id="WP_308732636.1">
    <property type="nucleotide sequence ID" value="NZ_JAJEQN010000085.1"/>
</dbReference>
<reference evidence="6 7" key="1">
    <citation type="submission" date="2021-10" db="EMBL/GenBank/DDBJ databases">
        <title>Anaerobic single-cell dispensing facilitates the cultivation of human gut bacteria.</title>
        <authorList>
            <person name="Afrizal A."/>
        </authorList>
    </citation>
    <scope>NUCLEOTIDE SEQUENCE [LARGE SCALE GENOMIC DNA]</scope>
    <source>
        <strain evidence="6 7">CLA-AA-H224</strain>
    </source>
</reference>